<sequence>MDMPPMCSSITPMSTDEDSIQLSGPLPTQTTSTPRCSNFKNSHLNRASKVWEDRFIGNSTASHFSRYRTASQVIGKRHSFAGHHISSRFTSSESIPNNLLKSRSQIGSSLNSIKEHLFTMIAPDDNKLCLKFFGTKRAVHLEQQRMFNQQVWIIHPYSCFKECSVVSSVSESSQRPLSRAKVPTNYSFSSSHISNNLLIDVAASQTLFLARRERRRFITGTTVAHKFYRPALLLSPIRLYHRLLSFQLTQLDSRRKLHGRPSGLSATQVLCSSSGNINNTRSLKFGKIHQ</sequence>
<name>A0ABR4QC40_9CEST</name>
<feature type="domain" description="Ion transport N-terminal" evidence="2">
    <location>
        <begin position="119"/>
        <end position="160"/>
    </location>
</feature>
<evidence type="ECO:0000313" key="3">
    <source>
        <dbReference type="EMBL" id="KAL5107121.1"/>
    </source>
</evidence>
<evidence type="ECO:0000259" key="2">
    <source>
        <dbReference type="Pfam" id="PF08412"/>
    </source>
</evidence>
<feature type="region of interest" description="Disordered" evidence="1">
    <location>
        <begin position="1"/>
        <end position="34"/>
    </location>
</feature>
<reference evidence="3 4" key="1">
    <citation type="journal article" date="2022" name="Front. Cell. Infect. Microbiol.">
        <title>The Genomes of Two Strains of Taenia crassiceps the Animal Model for the Study of Human Cysticercosis.</title>
        <authorList>
            <person name="Bobes R.J."/>
            <person name="Estrada K."/>
            <person name="Rios-Valencia D.G."/>
            <person name="Calderon-Gallegos A."/>
            <person name="de la Torre P."/>
            <person name="Carrero J.C."/>
            <person name="Sanchez-Flores A."/>
            <person name="Laclette J.P."/>
        </authorList>
    </citation>
    <scope>NUCLEOTIDE SEQUENCE [LARGE SCALE GENOMIC DNA]</scope>
    <source>
        <strain evidence="3">WFUcys</strain>
    </source>
</reference>
<comment type="caution">
    <text evidence="3">The sequence shown here is derived from an EMBL/GenBank/DDBJ whole genome shotgun (WGS) entry which is preliminary data.</text>
</comment>
<organism evidence="3 4">
    <name type="scientific">Taenia crassiceps</name>
    <dbReference type="NCBI Taxonomy" id="6207"/>
    <lineage>
        <taxon>Eukaryota</taxon>
        <taxon>Metazoa</taxon>
        <taxon>Spiralia</taxon>
        <taxon>Lophotrochozoa</taxon>
        <taxon>Platyhelminthes</taxon>
        <taxon>Cestoda</taxon>
        <taxon>Eucestoda</taxon>
        <taxon>Cyclophyllidea</taxon>
        <taxon>Taeniidae</taxon>
        <taxon>Taenia</taxon>
    </lineage>
</organism>
<gene>
    <name evidence="3" type="ORF">TcWFU_009369</name>
</gene>
<dbReference type="InterPro" id="IPR013621">
    <property type="entry name" value="Ion_trans_N"/>
</dbReference>
<accession>A0ABR4QC40</accession>
<evidence type="ECO:0000256" key="1">
    <source>
        <dbReference type="SAM" id="MobiDB-lite"/>
    </source>
</evidence>
<proteinExistence type="predicted"/>
<dbReference type="EMBL" id="JAKROA010000005">
    <property type="protein sequence ID" value="KAL5107121.1"/>
    <property type="molecule type" value="Genomic_DNA"/>
</dbReference>
<feature type="compositionally biased region" description="Polar residues" evidence="1">
    <location>
        <begin position="8"/>
        <end position="34"/>
    </location>
</feature>
<protein>
    <submittedName>
        <fullName evidence="3">Potassium/sodium hyperpolarization-activated cyclic nucleotide-gated channel 3</fullName>
    </submittedName>
</protein>
<evidence type="ECO:0000313" key="4">
    <source>
        <dbReference type="Proteomes" id="UP001651158"/>
    </source>
</evidence>
<dbReference type="Pfam" id="PF08412">
    <property type="entry name" value="Ion_trans_N"/>
    <property type="match status" value="1"/>
</dbReference>
<keyword evidence="4" id="KW-1185">Reference proteome</keyword>
<dbReference type="Proteomes" id="UP001651158">
    <property type="component" value="Unassembled WGS sequence"/>
</dbReference>